<dbReference type="InterPro" id="IPR045474">
    <property type="entry name" value="GEVED"/>
</dbReference>
<dbReference type="OrthoDB" id="1652165at2"/>
<evidence type="ECO:0000313" key="5">
    <source>
        <dbReference type="Proteomes" id="UP000256980"/>
    </source>
</evidence>
<gene>
    <name evidence="4" type="ORF">DFQ10_101222</name>
</gene>
<proteinExistence type="predicted"/>
<dbReference type="EMBL" id="QRDV01000001">
    <property type="protein sequence ID" value="RED46452.1"/>
    <property type="molecule type" value="Genomic_DNA"/>
</dbReference>
<dbReference type="Pfam" id="PF20009">
    <property type="entry name" value="GEVED"/>
    <property type="match status" value="1"/>
</dbReference>
<dbReference type="NCBIfam" id="TIGR04183">
    <property type="entry name" value="Por_Secre_tail"/>
    <property type="match status" value="1"/>
</dbReference>
<feature type="domain" description="Fibronectin type-III" evidence="3">
    <location>
        <begin position="22"/>
        <end position="110"/>
    </location>
</feature>
<dbReference type="InterPro" id="IPR003961">
    <property type="entry name" value="FN3_dom"/>
</dbReference>
<comment type="caution">
    <text evidence="4">The sequence shown here is derived from an EMBL/GenBank/DDBJ whole genome shotgun (WGS) entry which is preliminary data.</text>
</comment>
<evidence type="ECO:0000313" key="4">
    <source>
        <dbReference type="EMBL" id="RED46452.1"/>
    </source>
</evidence>
<dbReference type="Proteomes" id="UP000256980">
    <property type="component" value="Unassembled WGS sequence"/>
</dbReference>
<dbReference type="CDD" id="cd00063">
    <property type="entry name" value="FN3"/>
    <property type="match status" value="1"/>
</dbReference>
<dbReference type="SUPFAM" id="SSF49265">
    <property type="entry name" value="Fibronectin type III"/>
    <property type="match status" value="1"/>
</dbReference>
<dbReference type="Pfam" id="PF18962">
    <property type="entry name" value="Por_Secre_tail"/>
    <property type="match status" value="1"/>
</dbReference>
<evidence type="ECO:0000256" key="2">
    <source>
        <dbReference type="SAM" id="SignalP"/>
    </source>
</evidence>
<dbReference type="Pfam" id="PF00041">
    <property type="entry name" value="fn3"/>
    <property type="match status" value="1"/>
</dbReference>
<accession>A0A3D9HAD7</accession>
<dbReference type="RefSeq" id="WP_115815585.1">
    <property type="nucleotide sequence ID" value="NZ_QRDV01000001.1"/>
</dbReference>
<feature type="signal peptide" evidence="2">
    <location>
        <begin position="1"/>
        <end position="22"/>
    </location>
</feature>
<dbReference type="Gene3D" id="2.60.40.10">
    <property type="entry name" value="Immunoglobulins"/>
    <property type="match status" value="1"/>
</dbReference>
<protein>
    <submittedName>
        <fullName evidence="4">Putative secreted protein (Por secretion system target)</fullName>
    </submittedName>
</protein>
<keyword evidence="5" id="KW-1185">Reference proteome</keyword>
<dbReference type="AlphaFoldDB" id="A0A3D9HAD7"/>
<sequence>MFYNYRYLIFAFLFVIQINAQAPSTPFNLLSSHTTATSVDLLWDATTDPVSAITYNVYKDGIFLINTSSTSYQAVGLSADTMYVFTVKAEDASGNESLASNEVAIVTLISYCTSNSNVFNEEWIGNVQLNTIDNNSDNLAYSDFTSVSTLLSKGTQYTISITPVWPSTVWNEGYSVWIDYNKDGDFEDTDEQVWTQGATKNTPVMGSFTIPASSISGETRMRVSMKYNAIPASCENFTYGEVEDYTVNLVGSNDLIYTNGTWTPNAPSSSASTNDVLILDGNYDIDSDVVVNNIEVSENATITVLKNGSLTVDGNLISNGNVTLESDSNEYSSLIVEGYVVGDVVYKRHANASSGGKDLIAAPVLGQQFNDFQTANSNIVSNGDGTLYLFGPFEKPTNAYVTYANTETAKLTASKGYRTASTDNDTFTFTGLVTTKDVSAPVFISGPTTPEWNLIGNPYPSYISLKEFLSLNNSKFNTERAGVYGYDGDASNGWTIWNQAYVDANPDAKIAPGQGFLVGTNTDGINFEFTPSMRVLGNTDDFIAGRQLVTSISHLQVMLSNTSNFYKTDFYITDNATLGQDPNYDSEIFGTSPSFALYSHLVEDNSGKAIGVQSIGNTRLSDVVIPLGVNIESGEQVTFSISETTLSGDVNVYLEDRISNTFTALNNLDYTFTSDVELNGTGRFYLRFAEESTLDINNNELSNIKIYNANASKTIVVKGELSTNSRLSIYDVQGRLIKVEMLETNLRSQSINASYLSTGIYVVKLNNDLQEKVQKIIIK</sequence>
<dbReference type="SMART" id="SM00060">
    <property type="entry name" value="FN3"/>
    <property type="match status" value="1"/>
</dbReference>
<dbReference type="InterPro" id="IPR013783">
    <property type="entry name" value="Ig-like_fold"/>
</dbReference>
<dbReference type="InterPro" id="IPR036116">
    <property type="entry name" value="FN3_sf"/>
</dbReference>
<reference evidence="4 5" key="1">
    <citation type="submission" date="2018-07" db="EMBL/GenBank/DDBJ databases">
        <title>Genomic Encyclopedia of Type Strains, Phase III (KMG-III): the genomes of soil and plant-associated and newly described type strains.</title>
        <authorList>
            <person name="Whitman W."/>
        </authorList>
    </citation>
    <scope>NUCLEOTIDE SEQUENCE [LARGE SCALE GENOMIC DNA]</scope>
    <source>
        <strain evidence="4 5">CECT 7946</strain>
    </source>
</reference>
<keyword evidence="1 2" id="KW-0732">Signal</keyword>
<evidence type="ECO:0000259" key="3">
    <source>
        <dbReference type="PROSITE" id="PS50853"/>
    </source>
</evidence>
<dbReference type="PROSITE" id="PS50853">
    <property type="entry name" value="FN3"/>
    <property type="match status" value="1"/>
</dbReference>
<organism evidence="4 5">
    <name type="scientific">Winogradskyella eximia</name>
    <dbReference type="NCBI Taxonomy" id="262006"/>
    <lineage>
        <taxon>Bacteria</taxon>
        <taxon>Pseudomonadati</taxon>
        <taxon>Bacteroidota</taxon>
        <taxon>Flavobacteriia</taxon>
        <taxon>Flavobacteriales</taxon>
        <taxon>Flavobacteriaceae</taxon>
        <taxon>Winogradskyella</taxon>
    </lineage>
</organism>
<evidence type="ECO:0000256" key="1">
    <source>
        <dbReference type="ARBA" id="ARBA00022729"/>
    </source>
</evidence>
<name>A0A3D9HAD7_9FLAO</name>
<dbReference type="InterPro" id="IPR026444">
    <property type="entry name" value="Secre_tail"/>
</dbReference>
<feature type="chain" id="PRO_5017825609" evidence="2">
    <location>
        <begin position="23"/>
        <end position="779"/>
    </location>
</feature>